<dbReference type="AlphaFoldDB" id="C8XG48"/>
<keyword evidence="3" id="KW-1185">Reference proteome</keyword>
<dbReference type="GO" id="GO:0008081">
    <property type="term" value="F:phosphoric diester hydrolase activity"/>
    <property type="evidence" value="ECO:0007669"/>
    <property type="project" value="InterPro"/>
</dbReference>
<dbReference type="Proteomes" id="UP000002218">
    <property type="component" value="Chromosome"/>
</dbReference>
<gene>
    <name evidence="2" type="ordered locus">Namu_3752</name>
</gene>
<reference evidence="2 3" key="2">
    <citation type="journal article" date="2010" name="Stand. Genomic Sci.">
        <title>Complete genome sequence of Nakamurella multipartita type strain (Y-104).</title>
        <authorList>
            <person name="Tice H."/>
            <person name="Mayilraj S."/>
            <person name="Sims D."/>
            <person name="Lapidus A."/>
            <person name="Nolan M."/>
            <person name="Lucas S."/>
            <person name="Glavina Del Rio T."/>
            <person name="Copeland A."/>
            <person name="Cheng J.F."/>
            <person name="Meincke L."/>
            <person name="Bruce D."/>
            <person name="Goodwin L."/>
            <person name="Pitluck S."/>
            <person name="Ivanova N."/>
            <person name="Mavromatis K."/>
            <person name="Ovchinnikova G."/>
            <person name="Pati A."/>
            <person name="Chen A."/>
            <person name="Palaniappan K."/>
            <person name="Land M."/>
            <person name="Hauser L."/>
            <person name="Chang Y.J."/>
            <person name="Jeffries C.D."/>
            <person name="Detter J.C."/>
            <person name="Brettin T."/>
            <person name="Rohde M."/>
            <person name="Goker M."/>
            <person name="Bristow J."/>
            <person name="Eisen J.A."/>
            <person name="Markowitz V."/>
            <person name="Hugenholtz P."/>
            <person name="Kyrpides N.C."/>
            <person name="Klenk H.P."/>
            <person name="Chen F."/>
        </authorList>
    </citation>
    <scope>NUCLEOTIDE SEQUENCE [LARGE SCALE GENOMIC DNA]</scope>
    <source>
        <strain evidence="3">ATCC 700099 / DSM 44233 / CIP 104796 / JCM 9543 / NBRC 105858 / Y-104</strain>
    </source>
</reference>
<dbReference type="Gene3D" id="3.20.20.190">
    <property type="entry name" value="Phosphatidylinositol (PI) phosphodiesterase"/>
    <property type="match status" value="1"/>
</dbReference>
<dbReference type="PANTHER" id="PTHR46211">
    <property type="entry name" value="GLYCEROPHOSPHORYL DIESTER PHOSPHODIESTERASE"/>
    <property type="match status" value="1"/>
</dbReference>
<dbReference type="InParanoid" id="C8XG48"/>
<evidence type="ECO:0000313" key="2">
    <source>
        <dbReference type="EMBL" id="ACV80050.1"/>
    </source>
</evidence>
<proteinExistence type="predicted"/>
<evidence type="ECO:0000313" key="3">
    <source>
        <dbReference type="Proteomes" id="UP000002218"/>
    </source>
</evidence>
<sequence>MPVVVGHRGASARWPENTLSSFLAAWHAGVTWVEADTQPTADGVPVLLHDRDLNRTTSGRGPVRATRLRDVQKLSVRGWPGDWVPRLAELLTMLTPTRALLLEIKGYHTSRQIRAVLDEIDQAGVADRVLLQSFEVEVLRELQRAVPDRPYGLLVSSLDADPVARCSEVGAAYYNPSAGAVLGRPGVVPQLHEAGIGVVCWTANEPREWDALAGAGVDGIITDRPAELLARQRRAAPA</sequence>
<accession>C8XG48</accession>
<dbReference type="Pfam" id="PF03009">
    <property type="entry name" value="GDPD"/>
    <property type="match status" value="1"/>
</dbReference>
<name>C8XG48_NAKMY</name>
<dbReference type="GO" id="GO:0006629">
    <property type="term" value="P:lipid metabolic process"/>
    <property type="evidence" value="ECO:0007669"/>
    <property type="project" value="InterPro"/>
</dbReference>
<evidence type="ECO:0000259" key="1">
    <source>
        <dbReference type="PROSITE" id="PS51704"/>
    </source>
</evidence>
<dbReference type="HOGENOM" id="CLU_030006_3_3_11"/>
<dbReference type="STRING" id="479431.Namu_3752"/>
<dbReference type="eggNOG" id="COG0584">
    <property type="taxonomic scope" value="Bacteria"/>
</dbReference>
<dbReference type="EMBL" id="CP001737">
    <property type="protein sequence ID" value="ACV80050.1"/>
    <property type="molecule type" value="Genomic_DNA"/>
</dbReference>
<organism evidence="2 3">
    <name type="scientific">Nakamurella multipartita (strain ATCC 700099 / DSM 44233 / CIP 104796 / JCM 9543 / NBRC 105858 / Y-104)</name>
    <name type="common">Microsphaera multipartita</name>
    <dbReference type="NCBI Taxonomy" id="479431"/>
    <lineage>
        <taxon>Bacteria</taxon>
        <taxon>Bacillati</taxon>
        <taxon>Actinomycetota</taxon>
        <taxon>Actinomycetes</taxon>
        <taxon>Nakamurellales</taxon>
        <taxon>Nakamurellaceae</taxon>
        <taxon>Nakamurella</taxon>
    </lineage>
</organism>
<protein>
    <submittedName>
        <fullName evidence="2">Glycerophosphoryl diester phosphodiesterase</fullName>
    </submittedName>
</protein>
<dbReference type="InterPro" id="IPR017946">
    <property type="entry name" value="PLC-like_Pdiesterase_TIM-brl"/>
</dbReference>
<dbReference type="InterPro" id="IPR030395">
    <property type="entry name" value="GP_PDE_dom"/>
</dbReference>
<dbReference type="PANTHER" id="PTHR46211:SF14">
    <property type="entry name" value="GLYCEROPHOSPHODIESTER PHOSPHODIESTERASE"/>
    <property type="match status" value="1"/>
</dbReference>
<dbReference type="FunCoup" id="C8XG48">
    <property type="interactions" value="3"/>
</dbReference>
<dbReference type="RefSeq" id="WP_015748877.1">
    <property type="nucleotide sequence ID" value="NC_013235.1"/>
</dbReference>
<dbReference type="KEGG" id="nml:Namu_3752"/>
<reference evidence="3" key="1">
    <citation type="submission" date="2009-09" db="EMBL/GenBank/DDBJ databases">
        <title>The complete genome of Nakamurella multipartita DSM 44233.</title>
        <authorList>
            <consortium name="US DOE Joint Genome Institute (JGI-PGF)"/>
            <person name="Lucas S."/>
            <person name="Copeland A."/>
            <person name="Lapidus A."/>
            <person name="Glavina del Rio T."/>
            <person name="Dalin E."/>
            <person name="Tice H."/>
            <person name="Bruce D."/>
            <person name="Goodwin L."/>
            <person name="Pitluck S."/>
            <person name="Kyrpides N."/>
            <person name="Mavromatis K."/>
            <person name="Ivanova N."/>
            <person name="Ovchinnikova G."/>
            <person name="Sims D."/>
            <person name="Meincke L."/>
            <person name="Brettin T."/>
            <person name="Detter J.C."/>
            <person name="Han C."/>
            <person name="Larimer F."/>
            <person name="Land M."/>
            <person name="Hauser L."/>
            <person name="Markowitz V."/>
            <person name="Cheng J.-F."/>
            <person name="Hugenholtz P."/>
            <person name="Woyke T."/>
            <person name="Wu D."/>
            <person name="Klenk H.-P."/>
            <person name="Eisen J.A."/>
        </authorList>
    </citation>
    <scope>NUCLEOTIDE SEQUENCE [LARGE SCALE GENOMIC DNA]</scope>
    <source>
        <strain evidence="3">ATCC 700099 / DSM 44233 / CIP 104796 / JCM 9543 / NBRC 105858 / Y-104</strain>
    </source>
</reference>
<dbReference type="SUPFAM" id="SSF51695">
    <property type="entry name" value="PLC-like phosphodiesterases"/>
    <property type="match status" value="1"/>
</dbReference>
<dbReference type="PROSITE" id="PS51704">
    <property type="entry name" value="GP_PDE"/>
    <property type="match status" value="1"/>
</dbReference>
<feature type="domain" description="GP-PDE" evidence="1">
    <location>
        <begin position="2"/>
        <end position="232"/>
    </location>
</feature>